<feature type="domain" description="Nudix hydrolase" evidence="1">
    <location>
        <begin position="50"/>
        <end position="183"/>
    </location>
</feature>
<sequence>MTAFFLSFPFKMKALQQYGPVFEEEEIHKNKMLHLYRTKGAEAFSRENLEAHFTASAWITNPHTNEVLLIHHKKLNKWLQPGGHADGETDLEKVARKEANEETGLSNLLLVSDMPFDIDIHIIPENKGVPQHYHYDVRFAYFCSDKNDTQINHESNDFQWVNINQVEQLTKEPSLLRMVEKSKTILNGK</sequence>
<dbReference type="InterPro" id="IPR000086">
    <property type="entry name" value="NUDIX_hydrolase_dom"/>
</dbReference>
<dbReference type="Proteomes" id="UP000008720">
    <property type="component" value="Chromosome"/>
</dbReference>
<dbReference type="Gene3D" id="3.90.79.10">
    <property type="entry name" value="Nucleoside Triphosphate Pyrophosphohydrolase"/>
    <property type="match status" value="1"/>
</dbReference>
<dbReference type="GO" id="GO:0016787">
    <property type="term" value="F:hydrolase activity"/>
    <property type="evidence" value="ECO:0007669"/>
    <property type="project" value="UniProtKB-KW"/>
</dbReference>
<dbReference type="HOGENOM" id="CLU_101758_1_0_10"/>
<accession>E4TNB1</accession>
<dbReference type="InterPro" id="IPR015797">
    <property type="entry name" value="NUDIX_hydrolase-like_dom_sf"/>
</dbReference>
<dbReference type="eggNOG" id="COG1051">
    <property type="taxonomic scope" value="Bacteria"/>
</dbReference>
<dbReference type="EMBL" id="CP002349">
    <property type="protein sequence ID" value="ADR23499.1"/>
    <property type="molecule type" value="Genomic_DNA"/>
</dbReference>
<reference evidence="2 3" key="1">
    <citation type="journal article" date="2011" name="Stand. Genomic Sci.">
        <title>Complete genome sequence of Marivirga tractuosa type strain (H-43).</title>
        <authorList>
            <person name="Pagani I."/>
            <person name="Chertkov O."/>
            <person name="Lapidus A."/>
            <person name="Lucas S."/>
            <person name="Del Rio T.G."/>
            <person name="Tice H."/>
            <person name="Copeland A."/>
            <person name="Cheng J.F."/>
            <person name="Nolan M."/>
            <person name="Saunders E."/>
            <person name="Pitluck S."/>
            <person name="Held B."/>
            <person name="Goodwin L."/>
            <person name="Liolios K."/>
            <person name="Ovchinikova G."/>
            <person name="Ivanova N."/>
            <person name="Mavromatis K."/>
            <person name="Pati A."/>
            <person name="Chen A."/>
            <person name="Palaniappan K."/>
            <person name="Land M."/>
            <person name="Hauser L."/>
            <person name="Jeffries C.D."/>
            <person name="Detter J.C."/>
            <person name="Han C."/>
            <person name="Tapia R."/>
            <person name="Ngatchou-Djao O.D."/>
            <person name="Rohde M."/>
            <person name="Goker M."/>
            <person name="Spring S."/>
            <person name="Sikorski J."/>
            <person name="Woyke T."/>
            <person name="Bristow J."/>
            <person name="Eisen J.A."/>
            <person name="Markowitz V."/>
            <person name="Hugenholtz P."/>
            <person name="Klenk H.P."/>
            <person name="Kyrpides N.C."/>
        </authorList>
    </citation>
    <scope>NUCLEOTIDE SEQUENCE [LARGE SCALE GENOMIC DNA]</scope>
    <source>
        <strain evidence="3">ATCC 23168 / DSM 4126 / NBRC 15989 / NCIMB 1408 / VKM B-1430 / H-43</strain>
    </source>
</reference>
<dbReference type="PANTHER" id="PTHR43736">
    <property type="entry name" value="ADP-RIBOSE PYROPHOSPHATASE"/>
    <property type="match status" value="1"/>
</dbReference>
<evidence type="ECO:0000313" key="3">
    <source>
        <dbReference type="Proteomes" id="UP000008720"/>
    </source>
</evidence>
<proteinExistence type="predicted"/>
<gene>
    <name evidence="2" type="ordered locus">Ftrac_3529</name>
</gene>
<dbReference type="KEGG" id="mtt:Ftrac_3529"/>
<dbReference type="Pfam" id="PF00293">
    <property type="entry name" value="NUDIX"/>
    <property type="match status" value="1"/>
</dbReference>
<keyword evidence="2" id="KW-0378">Hydrolase</keyword>
<evidence type="ECO:0000313" key="2">
    <source>
        <dbReference type="EMBL" id="ADR23499.1"/>
    </source>
</evidence>
<dbReference type="STRING" id="643867.Ftrac_3529"/>
<evidence type="ECO:0000259" key="1">
    <source>
        <dbReference type="PROSITE" id="PS51462"/>
    </source>
</evidence>
<dbReference type="AlphaFoldDB" id="E4TNB1"/>
<dbReference type="PROSITE" id="PS51462">
    <property type="entry name" value="NUDIX"/>
    <property type="match status" value="1"/>
</dbReference>
<dbReference type="PANTHER" id="PTHR43736:SF1">
    <property type="entry name" value="DIHYDRONEOPTERIN TRIPHOSPHATE DIPHOSPHATASE"/>
    <property type="match status" value="1"/>
</dbReference>
<protein>
    <submittedName>
        <fullName evidence="2">NUDIX hydrolase</fullName>
    </submittedName>
</protein>
<dbReference type="SUPFAM" id="SSF55811">
    <property type="entry name" value="Nudix"/>
    <property type="match status" value="1"/>
</dbReference>
<dbReference type="CDD" id="cd03674">
    <property type="entry name" value="NUDIX_Hydrolase"/>
    <property type="match status" value="1"/>
</dbReference>
<organism evidence="2 3">
    <name type="scientific">Marivirga tractuosa (strain ATCC 23168 / DSM 4126 / NBRC 15989 / NCIMB 1408 / VKM B-1430 / H-43)</name>
    <name type="common">Microscilla tractuosa</name>
    <name type="synonym">Flexibacter tractuosus</name>
    <dbReference type="NCBI Taxonomy" id="643867"/>
    <lineage>
        <taxon>Bacteria</taxon>
        <taxon>Pseudomonadati</taxon>
        <taxon>Bacteroidota</taxon>
        <taxon>Cytophagia</taxon>
        <taxon>Cytophagales</taxon>
        <taxon>Marivirgaceae</taxon>
        <taxon>Marivirga</taxon>
    </lineage>
</organism>
<keyword evidence="3" id="KW-1185">Reference proteome</keyword>
<name>E4TNB1_MARTH</name>